<feature type="signal peptide" evidence="1">
    <location>
        <begin position="1"/>
        <end position="34"/>
    </location>
</feature>
<proteinExistence type="predicted"/>
<gene>
    <name evidence="2" type="ORF">EPICR_60084</name>
</gene>
<keyword evidence="1" id="KW-0732">Signal</keyword>
<dbReference type="AlphaFoldDB" id="A0A484HQF1"/>
<name>A0A484HQF1_9BACT</name>
<reference evidence="2" key="1">
    <citation type="submission" date="2019-01" db="EMBL/GenBank/DDBJ databases">
        <authorList>
            <consortium name="Genoscope - CEA"/>
            <person name="William W."/>
        </authorList>
    </citation>
    <scope>NUCLEOTIDE SEQUENCE</scope>
    <source>
        <strain evidence="2">CR-1</strain>
    </source>
</reference>
<evidence type="ECO:0000256" key="1">
    <source>
        <dbReference type="SAM" id="SignalP"/>
    </source>
</evidence>
<organism evidence="2">
    <name type="scientific">uncultured Desulfobacteraceae bacterium</name>
    <dbReference type="NCBI Taxonomy" id="218296"/>
    <lineage>
        <taxon>Bacteria</taxon>
        <taxon>Pseudomonadati</taxon>
        <taxon>Thermodesulfobacteriota</taxon>
        <taxon>Desulfobacteria</taxon>
        <taxon>Desulfobacterales</taxon>
        <taxon>Desulfobacteraceae</taxon>
        <taxon>environmental samples</taxon>
    </lineage>
</organism>
<evidence type="ECO:0000313" key="2">
    <source>
        <dbReference type="EMBL" id="VEN75097.1"/>
    </source>
</evidence>
<feature type="chain" id="PRO_5019750856" description="Lipoprotein" evidence="1">
    <location>
        <begin position="35"/>
        <end position="221"/>
    </location>
</feature>
<protein>
    <recommendedName>
        <fullName evidence="3">Lipoprotein</fullName>
    </recommendedName>
</protein>
<dbReference type="EMBL" id="CAACVI010000049">
    <property type="protein sequence ID" value="VEN75097.1"/>
    <property type="molecule type" value="Genomic_DNA"/>
</dbReference>
<sequence length="221" mass="24820">MAKKPTRINAAERLRAGACFLFAAVALFFHGCAAAPAPGASDVQEKAAYDRALGRWSRSARVYDGFNLKLMASVTFKSREFRAAYAREYARVYKLPKRDRNKLFSDQRRAAKARHEFVLAAYVPDERENDFSARKSVWKVYLKAPGHAGALKPLEIRKMKRKESFLSHFFPYVTPWKSLYIVRFPATFPDGAPNGPVSLVIAGVGGTAEMTWSVNEKRPAP</sequence>
<accession>A0A484HQF1</accession>
<evidence type="ECO:0008006" key="3">
    <source>
        <dbReference type="Google" id="ProtNLM"/>
    </source>
</evidence>